<dbReference type="OrthoDB" id="233938at2157"/>
<dbReference type="PATRIC" id="fig|797209.4.peg.1683"/>
<keyword evidence="4" id="KW-0378">Hydrolase</keyword>
<dbReference type="Proteomes" id="UP000184203">
    <property type="component" value="Unassembled WGS sequence"/>
</dbReference>
<reference evidence="8" key="2">
    <citation type="submission" date="2016-11" db="EMBL/GenBank/DDBJ databases">
        <authorList>
            <person name="Jaros S."/>
            <person name="Januszkiewicz K."/>
            <person name="Wedrychowicz H."/>
        </authorList>
    </citation>
    <scope>NUCLEOTIDE SEQUENCE [LARGE SCALE GENOMIC DNA]</scope>
    <source>
        <strain evidence="8">DX253</strain>
    </source>
</reference>
<proteinExistence type="inferred from homology"/>
<evidence type="ECO:0000313" key="7">
    <source>
        <dbReference type="EMBL" id="EFW92879.1"/>
    </source>
</evidence>
<sequence>MQNTNQLSIDFDGDHIRRCEDLPTEPAPGNYVIIDVMFFSTTVVELLAAGAQSVHVPEERGLEFEYQSDNADAKIGGGRTEAFEPEDGYDFYNSPSYVQSVDVTGRPTSLTSSNGGRAISNLQELGDDDVDIYIGSTTNAAELARHLPDDEKTYLVSAGSKGEWATEDDLGAAMIGRYLNDYPLLDFEVEMFQDMLQVAKGENYVERHEVRRRDVEEFVQAMNSRSVVPKLVGGEFVDVNESPLQTAAQPATSD</sequence>
<evidence type="ECO:0000256" key="6">
    <source>
        <dbReference type="ARBA" id="ARBA00033711"/>
    </source>
</evidence>
<dbReference type="EMBL" id="AEMG01000006">
    <property type="protein sequence ID" value="EFW92879.1"/>
    <property type="molecule type" value="Genomic_DNA"/>
</dbReference>
<keyword evidence="5" id="KW-0460">Magnesium</keyword>
<dbReference type="EMBL" id="FRAN01000001">
    <property type="protein sequence ID" value="SHK10052.1"/>
    <property type="molecule type" value="Genomic_DNA"/>
</dbReference>
<evidence type="ECO:0000256" key="1">
    <source>
        <dbReference type="ARBA" id="ARBA00001946"/>
    </source>
</evidence>
<dbReference type="AlphaFoldDB" id="E7QSB0"/>
<accession>E7QSB0</accession>
<dbReference type="RefSeq" id="WP_007978816.1">
    <property type="nucleotide sequence ID" value="NZ_AEMG01000006.1"/>
</dbReference>
<dbReference type="SUPFAM" id="SSF142823">
    <property type="entry name" value="ComB-like"/>
    <property type="match status" value="1"/>
</dbReference>
<evidence type="ECO:0000313" key="8">
    <source>
        <dbReference type="EMBL" id="SHK10052.1"/>
    </source>
</evidence>
<name>E7QSB0_HALPU</name>
<evidence type="ECO:0000256" key="2">
    <source>
        <dbReference type="ARBA" id="ARBA00009997"/>
    </source>
</evidence>
<evidence type="ECO:0000256" key="5">
    <source>
        <dbReference type="ARBA" id="ARBA00022842"/>
    </source>
</evidence>
<evidence type="ECO:0000313" key="10">
    <source>
        <dbReference type="Proteomes" id="UP000184203"/>
    </source>
</evidence>
<keyword evidence="10" id="KW-1185">Reference proteome</keyword>
<dbReference type="Gene3D" id="3.90.1560.10">
    <property type="entry name" value="ComB-like"/>
    <property type="match status" value="1"/>
</dbReference>
<comment type="similarity">
    <text evidence="2">Belongs to the ComB family.</text>
</comment>
<dbReference type="PANTHER" id="PTHR37311">
    <property type="entry name" value="2-PHOSPHOSULFOLACTATE PHOSPHATASE-RELATED"/>
    <property type="match status" value="1"/>
</dbReference>
<evidence type="ECO:0000313" key="9">
    <source>
        <dbReference type="Proteomes" id="UP000003751"/>
    </source>
</evidence>
<evidence type="ECO:0000256" key="4">
    <source>
        <dbReference type="ARBA" id="ARBA00022801"/>
    </source>
</evidence>
<dbReference type="GO" id="GO:0050545">
    <property type="term" value="F:sulfopyruvate decarboxylase activity"/>
    <property type="evidence" value="ECO:0007669"/>
    <property type="project" value="TreeGrafter"/>
</dbReference>
<dbReference type="InterPro" id="IPR005238">
    <property type="entry name" value="ComB-like"/>
</dbReference>
<dbReference type="EC" id="3.1.3.71" evidence="3"/>
<dbReference type="STRING" id="797209.GCA_000376445_00365"/>
<gene>
    <name evidence="8" type="ORF">SAMN05444342_0573</name>
    <name evidence="7" type="ORF">ZOD2009_08414</name>
</gene>
<dbReference type="eggNOG" id="arCOG04871">
    <property type="taxonomic scope" value="Archaea"/>
</dbReference>
<reference evidence="7 9" key="1">
    <citation type="journal article" date="2014" name="ISME J.">
        <title>Trehalose/2-sulfotrehalose biosynthesis and glycine-betaine uptake are widely spread mechanisms for osmoadaptation in the Halobacteriales.</title>
        <authorList>
            <person name="Youssef N.H."/>
            <person name="Savage-Ashlock K.N."/>
            <person name="McCully A.L."/>
            <person name="Luedtke B."/>
            <person name="Shaw E.I."/>
            <person name="Hoff W.D."/>
            <person name="Elshahed M.S."/>
        </authorList>
    </citation>
    <scope>NUCLEOTIDE SEQUENCE [LARGE SCALE GENOMIC DNA]</scope>
    <source>
        <strain evidence="7 9">DX253</strain>
    </source>
</reference>
<dbReference type="GO" id="GO:0050532">
    <property type="term" value="F:2-phosphosulfolactate phosphatase activity"/>
    <property type="evidence" value="ECO:0007669"/>
    <property type="project" value="UniProtKB-EC"/>
</dbReference>
<dbReference type="Pfam" id="PF04029">
    <property type="entry name" value="2-ph_phosp"/>
    <property type="match status" value="1"/>
</dbReference>
<comment type="cofactor">
    <cofactor evidence="1">
        <name>Mg(2+)</name>
        <dbReference type="ChEBI" id="CHEBI:18420"/>
    </cofactor>
</comment>
<dbReference type="Proteomes" id="UP000003751">
    <property type="component" value="Unassembled WGS sequence"/>
</dbReference>
<comment type="catalytic activity">
    <reaction evidence="6">
        <text>(2R)-O-phospho-3-sulfolactate + H2O = (2R)-3-sulfolactate + phosphate</text>
        <dbReference type="Rhea" id="RHEA:23416"/>
        <dbReference type="ChEBI" id="CHEBI:15377"/>
        <dbReference type="ChEBI" id="CHEBI:15597"/>
        <dbReference type="ChEBI" id="CHEBI:43474"/>
        <dbReference type="ChEBI" id="CHEBI:58738"/>
        <dbReference type="EC" id="3.1.3.71"/>
    </reaction>
</comment>
<dbReference type="PANTHER" id="PTHR37311:SF1">
    <property type="entry name" value="2-PHOSPHOSULFOLACTATE PHOSPHATASE-RELATED"/>
    <property type="match status" value="1"/>
</dbReference>
<organism evidence="7 9">
    <name type="scientific">Haladaptatus paucihalophilus DX253</name>
    <dbReference type="NCBI Taxonomy" id="797209"/>
    <lineage>
        <taxon>Archaea</taxon>
        <taxon>Methanobacteriati</taxon>
        <taxon>Methanobacteriota</taxon>
        <taxon>Stenosarchaea group</taxon>
        <taxon>Halobacteria</taxon>
        <taxon>Halobacteriales</taxon>
        <taxon>Haladaptataceae</taxon>
        <taxon>Haladaptatus</taxon>
    </lineage>
</organism>
<dbReference type="GO" id="GO:0000287">
    <property type="term" value="F:magnesium ion binding"/>
    <property type="evidence" value="ECO:0007669"/>
    <property type="project" value="InterPro"/>
</dbReference>
<protein>
    <recommendedName>
        <fullName evidence="3">2-phosphosulfolactate phosphatase</fullName>
        <ecNumber evidence="3">3.1.3.71</ecNumber>
    </recommendedName>
</protein>
<evidence type="ECO:0000256" key="3">
    <source>
        <dbReference type="ARBA" id="ARBA00012953"/>
    </source>
</evidence>
<reference evidence="10" key="3">
    <citation type="submission" date="2016-11" db="EMBL/GenBank/DDBJ databases">
        <authorList>
            <person name="Varghese N."/>
            <person name="Submissions S."/>
        </authorList>
    </citation>
    <scope>NUCLEOTIDE SEQUENCE [LARGE SCALE GENOMIC DNA]</scope>
    <source>
        <strain evidence="10">DX253</strain>
    </source>
</reference>
<dbReference type="InterPro" id="IPR036702">
    <property type="entry name" value="ComB-like_sf"/>
</dbReference>